<dbReference type="OrthoDB" id="26401at2759"/>
<evidence type="ECO:0000313" key="2">
    <source>
        <dbReference type="Proteomes" id="UP000271889"/>
    </source>
</evidence>
<keyword evidence="2" id="KW-1185">Reference proteome</keyword>
<proteinExistence type="predicted"/>
<name>A0A3P6Q5U7_CYLGO</name>
<accession>A0A3P6Q5U7</accession>
<organism evidence="1 2">
    <name type="scientific">Cylicostephanus goldi</name>
    <name type="common">Nematode worm</name>
    <dbReference type="NCBI Taxonomy" id="71465"/>
    <lineage>
        <taxon>Eukaryota</taxon>
        <taxon>Metazoa</taxon>
        <taxon>Ecdysozoa</taxon>
        <taxon>Nematoda</taxon>
        <taxon>Chromadorea</taxon>
        <taxon>Rhabditida</taxon>
        <taxon>Rhabditina</taxon>
        <taxon>Rhabditomorpha</taxon>
        <taxon>Strongyloidea</taxon>
        <taxon>Strongylidae</taxon>
        <taxon>Cylicostephanus</taxon>
    </lineage>
</organism>
<dbReference type="EMBL" id="UYRV01000051">
    <property type="protein sequence ID" value="VDK40777.1"/>
    <property type="molecule type" value="Genomic_DNA"/>
</dbReference>
<evidence type="ECO:0000313" key="1">
    <source>
        <dbReference type="EMBL" id="VDK40777.1"/>
    </source>
</evidence>
<protein>
    <submittedName>
        <fullName evidence="1">Uncharacterized protein</fullName>
    </submittedName>
</protein>
<gene>
    <name evidence="1" type="ORF">CGOC_LOCUS66</name>
</gene>
<dbReference type="Proteomes" id="UP000271889">
    <property type="component" value="Unassembled WGS sequence"/>
</dbReference>
<reference evidence="1 2" key="1">
    <citation type="submission" date="2018-11" db="EMBL/GenBank/DDBJ databases">
        <authorList>
            <consortium name="Pathogen Informatics"/>
        </authorList>
    </citation>
    <scope>NUCLEOTIDE SEQUENCE [LARGE SCALE GENOMIC DNA]</scope>
</reference>
<sequence>MIIEFVDGLHFSVVGSTATQLESQPFVSRFQVFCRELQRQPDFDLLLAELCLDHVWTEPTKRDSSGEISNKMFLSRNVLSQDFVNFFISSLGQLRSIRVVHTVSNITTSGTMVILACRDATALRGGDMTAVLGHDNSISFYSGHAKCAVAVIPRFTVTQSMVLHAADSSSFVIQSGNQLTKIEIPAMFVNPLANDLFVALVEALPREKAMHLMLHWKTHSRTYDDDLELCVAEPQLHVALRFVLEQTGISIGYHPKLPWRKVKE</sequence>
<dbReference type="AlphaFoldDB" id="A0A3P6Q5U7"/>